<protein>
    <submittedName>
        <fullName evidence="2">Uncharacterized protein</fullName>
    </submittedName>
</protein>
<dbReference type="AlphaFoldDB" id="A0ABD1MDL1"/>
<sequence length="103" mass="11815">MRRLNHADDQCLINNVPRRSTTPGLKSNWQEDLKTNVSNPVVVALDPHTLQFPSRLLTQSRDLIESHQQRHRHRHHHSHLLWPFASPFTSPPSDVSSSDSLSV</sequence>
<accession>A0ABD1MDL1</accession>
<proteinExistence type="predicted"/>
<dbReference type="EMBL" id="JBGMDY010000005">
    <property type="protein sequence ID" value="KAL2333885.1"/>
    <property type="molecule type" value="Genomic_DNA"/>
</dbReference>
<reference evidence="2 3" key="1">
    <citation type="submission" date="2024-08" db="EMBL/GenBank/DDBJ databases">
        <title>Insights into the chromosomal genome structure of Flemingia macrophylla.</title>
        <authorList>
            <person name="Ding Y."/>
            <person name="Zhao Y."/>
            <person name="Bi W."/>
            <person name="Wu M."/>
            <person name="Zhao G."/>
            <person name="Gong Y."/>
            <person name="Li W."/>
            <person name="Zhang P."/>
        </authorList>
    </citation>
    <scope>NUCLEOTIDE SEQUENCE [LARGE SCALE GENOMIC DNA]</scope>
    <source>
        <strain evidence="2">DYQJB</strain>
        <tissue evidence="2">Leaf</tissue>
    </source>
</reference>
<evidence type="ECO:0000313" key="2">
    <source>
        <dbReference type="EMBL" id="KAL2333885.1"/>
    </source>
</evidence>
<comment type="caution">
    <text evidence="2">The sequence shown here is derived from an EMBL/GenBank/DDBJ whole genome shotgun (WGS) entry which is preliminary data.</text>
</comment>
<dbReference type="Proteomes" id="UP001603857">
    <property type="component" value="Unassembled WGS sequence"/>
</dbReference>
<evidence type="ECO:0000256" key="1">
    <source>
        <dbReference type="SAM" id="MobiDB-lite"/>
    </source>
</evidence>
<organism evidence="2 3">
    <name type="scientific">Flemingia macrophylla</name>
    <dbReference type="NCBI Taxonomy" id="520843"/>
    <lineage>
        <taxon>Eukaryota</taxon>
        <taxon>Viridiplantae</taxon>
        <taxon>Streptophyta</taxon>
        <taxon>Embryophyta</taxon>
        <taxon>Tracheophyta</taxon>
        <taxon>Spermatophyta</taxon>
        <taxon>Magnoliopsida</taxon>
        <taxon>eudicotyledons</taxon>
        <taxon>Gunneridae</taxon>
        <taxon>Pentapetalae</taxon>
        <taxon>rosids</taxon>
        <taxon>fabids</taxon>
        <taxon>Fabales</taxon>
        <taxon>Fabaceae</taxon>
        <taxon>Papilionoideae</taxon>
        <taxon>50 kb inversion clade</taxon>
        <taxon>NPAAA clade</taxon>
        <taxon>indigoferoid/millettioid clade</taxon>
        <taxon>Phaseoleae</taxon>
        <taxon>Flemingia</taxon>
    </lineage>
</organism>
<feature type="compositionally biased region" description="Low complexity" evidence="1">
    <location>
        <begin position="91"/>
        <end position="103"/>
    </location>
</feature>
<keyword evidence="3" id="KW-1185">Reference proteome</keyword>
<name>A0ABD1MDL1_9FABA</name>
<evidence type="ECO:0000313" key="3">
    <source>
        <dbReference type="Proteomes" id="UP001603857"/>
    </source>
</evidence>
<feature type="compositionally biased region" description="Basic residues" evidence="1">
    <location>
        <begin position="69"/>
        <end position="79"/>
    </location>
</feature>
<feature type="region of interest" description="Disordered" evidence="1">
    <location>
        <begin position="1"/>
        <end position="28"/>
    </location>
</feature>
<feature type="compositionally biased region" description="Polar residues" evidence="1">
    <location>
        <begin position="17"/>
        <end position="28"/>
    </location>
</feature>
<feature type="region of interest" description="Disordered" evidence="1">
    <location>
        <begin position="63"/>
        <end position="103"/>
    </location>
</feature>
<gene>
    <name evidence="2" type="ORF">Fmac_015098</name>
</gene>